<name>A0A2P4X191_9STRA</name>
<protein>
    <submittedName>
        <fullName evidence="1">Uncharacterized protein</fullName>
    </submittedName>
</protein>
<comment type="caution">
    <text evidence="1">The sequence shown here is derived from an EMBL/GenBank/DDBJ whole genome shotgun (WGS) entry which is preliminary data.</text>
</comment>
<accession>A0A2P4X191</accession>
<proteinExistence type="predicted"/>
<evidence type="ECO:0000313" key="1">
    <source>
        <dbReference type="EMBL" id="POM59320.1"/>
    </source>
</evidence>
<organism evidence="1 2">
    <name type="scientific">Phytophthora palmivora</name>
    <dbReference type="NCBI Taxonomy" id="4796"/>
    <lineage>
        <taxon>Eukaryota</taxon>
        <taxon>Sar</taxon>
        <taxon>Stramenopiles</taxon>
        <taxon>Oomycota</taxon>
        <taxon>Peronosporomycetes</taxon>
        <taxon>Peronosporales</taxon>
        <taxon>Peronosporaceae</taxon>
        <taxon>Phytophthora</taxon>
    </lineage>
</organism>
<reference evidence="1 2" key="1">
    <citation type="journal article" date="2017" name="Genome Biol. Evol.">
        <title>Phytophthora megakarya and P. palmivora, closely related causal agents of cacao black pod rot, underwent increases in genome sizes and gene numbers by different mechanisms.</title>
        <authorList>
            <person name="Ali S.S."/>
            <person name="Shao J."/>
            <person name="Lary D.J."/>
            <person name="Kronmiller B."/>
            <person name="Shen D."/>
            <person name="Strem M.D."/>
            <person name="Amoako-Attah I."/>
            <person name="Akrofi A.Y."/>
            <person name="Begoude B.A."/>
            <person name="Ten Hoopen G.M."/>
            <person name="Coulibaly K."/>
            <person name="Kebe B.I."/>
            <person name="Melnick R.L."/>
            <person name="Guiltinan M.J."/>
            <person name="Tyler B.M."/>
            <person name="Meinhardt L.W."/>
            <person name="Bailey B.A."/>
        </authorList>
    </citation>
    <scope>NUCLEOTIDE SEQUENCE [LARGE SCALE GENOMIC DNA]</scope>
    <source>
        <strain evidence="2">sbr112.9</strain>
    </source>
</reference>
<evidence type="ECO:0000313" key="2">
    <source>
        <dbReference type="Proteomes" id="UP000237271"/>
    </source>
</evidence>
<keyword evidence="2" id="KW-1185">Reference proteome</keyword>
<dbReference type="EMBL" id="NCKW01017221">
    <property type="protein sequence ID" value="POM59320.1"/>
    <property type="molecule type" value="Genomic_DNA"/>
</dbReference>
<sequence>MWNLMIRADSVDTNMLQHIEWSDDWVIVEEQGHKDDQTGAEEFGKHVYANPHHNAQFLFSLHTFANAPNAPLVLFLGRDSKDRFGRILWRGISALSDEEMRSLNYIREDIGTHSLRKGSSSYALGQVNGPIPVSVHLRMGLSLGKLKVLLQSITSSTCGIHCVQKDQREILQQIRCLTSSVVPLY</sequence>
<dbReference type="OrthoDB" id="163776at2759"/>
<dbReference type="Proteomes" id="UP000237271">
    <property type="component" value="Unassembled WGS sequence"/>
</dbReference>
<dbReference type="AlphaFoldDB" id="A0A2P4X191"/>
<gene>
    <name evidence="1" type="ORF">PHPALM_31966</name>
</gene>